<proteinExistence type="inferred from homology"/>
<dbReference type="GO" id="GO:0006081">
    <property type="term" value="P:aldehyde metabolic process"/>
    <property type="evidence" value="ECO:0007669"/>
    <property type="project" value="InterPro"/>
</dbReference>
<dbReference type="GO" id="GO:0004029">
    <property type="term" value="F:aldehyde dehydrogenase (NAD+) activity"/>
    <property type="evidence" value="ECO:0007669"/>
    <property type="project" value="TreeGrafter"/>
</dbReference>
<keyword evidence="4" id="KW-1133">Transmembrane helix</keyword>
<dbReference type="Proteomes" id="UP000237144">
    <property type="component" value="Unassembled WGS sequence"/>
</dbReference>
<keyword evidence="4" id="KW-0812">Transmembrane</keyword>
<dbReference type="SUPFAM" id="SSF53720">
    <property type="entry name" value="ALDH-like"/>
    <property type="match status" value="1"/>
</dbReference>
<name>A0A2S5BBN6_9BASI</name>
<reference evidence="7 8" key="1">
    <citation type="journal article" date="2018" name="Front. Microbiol.">
        <title>Prospects for Fungal Bioremediation of Acidic Radioactive Waste Sites: Characterization and Genome Sequence of Rhodotorula taiwanensis MD1149.</title>
        <authorList>
            <person name="Tkavc R."/>
            <person name="Matrosova V.Y."/>
            <person name="Grichenko O.E."/>
            <person name="Gostincar C."/>
            <person name="Volpe R.P."/>
            <person name="Klimenkova P."/>
            <person name="Gaidamakova E.K."/>
            <person name="Zhou C.E."/>
            <person name="Stewart B.J."/>
            <person name="Lyman M.G."/>
            <person name="Malfatti S.A."/>
            <person name="Rubinfeld B."/>
            <person name="Courtot M."/>
            <person name="Singh J."/>
            <person name="Dalgard C.L."/>
            <person name="Hamilton T."/>
            <person name="Frey K.G."/>
            <person name="Gunde-Cimerman N."/>
            <person name="Dugan L."/>
            <person name="Daly M.J."/>
        </authorList>
    </citation>
    <scope>NUCLEOTIDE SEQUENCE [LARGE SCALE GENOMIC DNA]</scope>
    <source>
        <strain evidence="7 8">MD1149</strain>
    </source>
</reference>
<feature type="chain" id="PRO_5015548777" description="Aldehyde dehydrogenase domain-containing protein" evidence="5">
    <location>
        <begin position="33"/>
        <end position="612"/>
    </location>
</feature>
<dbReference type="InterPro" id="IPR016161">
    <property type="entry name" value="Ald_DH/histidinol_DH"/>
</dbReference>
<sequence length="612" mass="65505">MDGIAPSDTVAVEVLLLVAAAILLCFVSGAELDSCSATRDCKMTEHLTLDGWLGLFGGGGAAAPAVGQVLPPHIRNPRPLHVKSPPPRANDPAKSSTHTHRPKSIANHAMNDQQLQRRLRVLKATATDGTVAFPRFQQDQLVKLHNVLVNSRTELVAALRESCGLAETEALIEVAETLQQIKSFGVHKLDYAKWKKRKEVQLRTEGTVEKGRGVVVITADAAAPVYSVFVPLATAIAGSNAAVCLLATLPKMLGAVLQSKLYATLDRTAFLFDVVLSADATLQQDWTPLRPLTISRASISTPPSLCAQAGTSGATVLVDRLHRTSPLLHSIARLVVRGAAHAGGRLPGSIARVLVHEETAGALVDALLAQLREAYGADATLSNDLARTVSVDEAEKLALDVRRETEKGAGRVLCGGSLATKSAAGSVFPPTFIENPSRDFLGRNLAGPVCSIATFGSSEDALYTLSQIDSQALYAFSDEQETLEYLAVETDVSAFWGNDIPLRALYDPHGILSEVSHYQKKVLYVAPPKASAVLATSLFAPFTPSRRAYLATLLPRAPLSLKRAKFSNSILRVFFLQGVFLTVGTVLSIILGSTSYGLYSLARRFLFTRSAY</sequence>
<evidence type="ECO:0000256" key="5">
    <source>
        <dbReference type="SAM" id="SignalP"/>
    </source>
</evidence>
<dbReference type="PANTHER" id="PTHR43570:SF16">
    <property type="entry name" value="ALDEHYDE DEHYDROGENASE TYPE III, ISOFORM Q"/>
    <property type="match status" value="1"/>
</dbReference>
<evidence type="ECO:0000256" key="3">
    <source>
        <dbReference type="SAM" id="MobiDB-lite"/>
    </source>
</evidence>
<dbReference type="Pfam" id="PF00171">
    <property type="entry name" value="Aldedh"/>
    <property type="match status" value="1"/>
</dbReference>
<dbReference type="InterPro" id="IPR016162">
    <property type="entry name" value="Ald_DH_N"/>
</dbReference>
<feature type="region of interest" description="Disordered" evidence="3">
    <location>
        <begin position="72"/>
        <end position="110"/>
    </location>
</feature>
<feature type="signal peptide" evidence="5">
    <location>
        <begin position="1"/>
        <end position="32"/>
    </location>
</feature>
<dbReference type="InterPro" id="IPR015590">
    <property type="entry name" value="Aldehyde_DH_dom"/>
</dbReference>
<evidence type="ECO:0000313" key="8">
    <source>
        <dbReference type="Proteomes" id="UP000237144"/>
    </source>
</evidence>
<dbReference type="STRING" id="741276.A0A2S5BBN6"/>
<dbReference type="InterPro" id="IPR016163">
    <property type="entry name" value="Ald_DH_C"/>
</dbReference>
<comment type="similarity">
    <text evidence="1">Belongs to the aldehyde dehydrogenase family.</text>
</comment>
<evidence type="ECO:0000256" key="4">
    <source>
        <dbReference type="SAM" id="Phobius"/>
    </source>
</evidence>
<dbReference type="GO" id="GO:0005737">
    <property type="term" value="C:cytoplasm"/>
    <property type="evidence" value="ECO:0007669"/>
    <property type="project" value="TreeGrafter"/>
</dbReference>
<dbReference type="PANTHER" id="PTHR43570">
    <property type="entry name" value="ALDEHYDE DEHYDROGENASE"/>
    <property type="match status" value="1"/>
</dbReference>
<dbReference type="Gene3D" id="3.40.605.10">
    <property type="entry name" value="Aldehyde Dehydrogenase, Chain A, domain 1"/>
    <property type="match status" value="1"/>
</dbReference>
<accession>A0A2S5BBN6</accession>
<dbReference type="Gene3D" id="3.40.309.10">
    <property type="entry name" value="Aldehyde Dehydrogenase, Chain A, domain 2"/>
    <property type="match status" value="1"/>
</dbReference>
<keyword evidence="2" id="KW-0560">Oxidoreductase</keyword>
<organism evidence="7 8">
    <name type="scientific">Rhodotorula taiwanensis</name>
    <dbReference type="NCBI Taxonomy" id="741276"/>
    <lineage>
        <taxon>Eukaryota</taxon>
        <taxon>Fungi</taxon>
        <taxon>Dikarya</taxon>
        <taxon>Basidiomycota</taxon>
        <taxon>Pucciniomycotina</taxon>
        <taxon>Microbotryomycetes</taxon>
        <taxon>Sporidiobolales</taxon>
        <taxon>Sporidiobolaceae</taxon>
        <taxon>Rhodotorula</taxon>
    </lineage>
</organism>
<dbReference type="InterPro" id="IPR012394">
    <property type="entry name" value="Aldehyde_DH_NAD(P)"/>
</dbReference>
<dbReference type="EMBL" id="PJQD01000028">
    <property type="protein sequence ID" value="POY74195.1"/>
    <property type="molecule type" value="Genomic_DNA"/>
</dbReference>
<keyword evidence="5" id="KW-0732">Signal</keyword>
<gene>
    <name evidence="7" type="ORF">BMF94_2769</name>
</gene>
<feature type="transmembrane region" description="Helical" evidence="4">
    <location>
        <begin position="574"/>
        <end position="599"/>
    </location>
</feature>
<evidence type="ECO:0000259" key="6">
    <source>
        <dbReference type="Pfam" id="PF00171"/>
    </source>
</evidence>
<evidence type="ECO:0000256" key="1">
    <source>
        <dbReference type="ARBA" id="ARBA00009986"/>
    </source>
</evidence>
<dbReference type="OrthoDB" id="440325at2759"/>
<keyword evidence="4" id="KW-0472">Membrane</keyword>
<feature type="domain" description="Aldehyde dehydrogenase" evidence="6">
    <location>
        <begin position="331"/>
        <end position="506"/>
    </location>
</feature>
<comment type="caution">
    <text evidence="7">The sequence shown here is derived from an EMBL/GenBank/DDBJ whole genome shotgun (WGS) entry which is preliminary data.</text>
</comment>
<evidence type="ECO:0000256" key="2">
    <source>
        <dbReference type="ARBA" id="ARBA00023002"/>
    </source>
</evidence>
<protein>
    <recommendedName>
        <fullName evidence="6">Aldehyde dehydrogenase domain-containing protein</fullName>
    </recommendedName>
</protein>
<keyword evidence="8" id="KW-1185">Reference proteome</keyword>
<dbReference type="AlphaFoldDB" id="A0A2S5BBN6"/>
<evidence type="ECO:0000313" key="7">
    <source>
        <dbReference type="EMBL" id="POY74195.1"/>
    </source>
</evidence>